<dbReference type="AlphaFoldDB" id="A0A4Y7SAB7"/>
<feature type="region of interest" description="Disordered" evidence="1">
    <location>
        <begin position="643"/>
        <end position="677"/>
    </location>
</feature>
<sequence>MLHAAGQSSRSGSRPTAQTSLTAENFHLHKRYQDNQEPQNDPDISLTTHERYDSQSHLDGVEEPTEQSKASGEPDPSTATSKERPPPYAPFPNLSSFELGEWFHRQGSQKSLKDFQALVKVLTNPAFSLSDIKETKWTTVFQDLGKNKDEINPAKSAWIDDSGWKTTEISIEVPVHNKMAKGKGVETRVVGTLHHRNIVSILQEKLANTPAWKFFHMDGHELRWTPGGSETSTEFRVLSELYNSDAFLKAQKEVRTNPLPPEIEGCEYPRVVVGVMFWSDATHLSTFSHSKVWPLYMIFGNDSKYQRGNDSSESYYHVAYFDSISDDFKDYLTERTGGKIPGGLPAHLNRECFHAQWIIILDDELLLAIREGIVIKCSDGITRRFFIRIFTYSADYPEKVLIATIRARSDCPCVRCLINQKNLNQTGTAEDIVFRASNPRVDTNARREEVREAREGITGGLAVGGDTILRLLSNSGVPVVNAFSKRLSSTGFNIFSALVVDLLHEYEIGVFKALFLHLIRVLDAMGSGSVLVHQLDKRYRSVPTFNQTIRRFSSNVSQLRRRAARDYEDILQCAIPSFYGLLPKPLDDLVCKLLYINARWHALAKLRMHTDATLVLLEDATTQLGDQFRAFVHAIDAIETLETESEAEKRTRSQKAKKAKKAQTAEAADTGEAGKEASGKIRVSKKLNIATIKFHTIGHYPSTIRAFGPSDLYSTEWGENFHRSPKAWFKNTSKRYIRKELSRHERRRARLNQAKQRILSKPQSQQAKRLKEQCSAARDPNIHHHIGASTQAPVYLNQFSPGESPLSTDLACMGFVRNLKQHLLRRFLLVLEPTLDSKDLDDLCQMYNWADITLKQDRIYTHRIMRIKYTTYDARRDEDIIHLDTDQSNIMIRNTEYAYGCSSLPFTYGKVIGILHADVGFVGDIGHRPGGPEYLYHRIEFLWVRWYRIIPGDHPESAGLPLDEVELIGIDEPGAHSFVNPLHVTRACHIIPNFKYGQRYPQGVGKSAVADDGKDYQKYFINRQGLPPLTLMQH</sequence>
<evidence type="ECO:0000256" key="1">
    <source>
        <dbReference type="SAM" id="MobiDB-lite"/>
    </source>
</evidence>
<reference evidence="2 3" key="1">
    <citation type="journal article" date="2019" name="Nat. Ecol. Evol.">
        <title>Megaphylogeny resolves global patterns of mushroom evolution.</title>
        <authorList>
            <person name="Varga T."/>
            <person name="Krizsan K."/>
            <person name="Foldi C."/>
            <person name="Dima B."/>
            <person name="Sanchez-Garcia M."/>
            <person name="Sanchez-Ramirez S."/>
            <person name="Szollosi G.J."/>
            <person name="Szarkandi J.G."/>
            <person name="Papp V."/>
            <person name="Albert L."/>
            <person name="Andreopoulos W."/>
            <person name="Angelini C."/>
            <person name="Antonin V."/>
            <person name="Barry K.W."/>
            <person name="Bougher N.L."/>
            <person name="Buchanan P."/>
            <person name="Buyck B."/>
            <person name="Bense V."/>
            <person name="Catcheside P."/>
            <person name="Chovatia M."/>
            <person name="Cooper J."/>
            <person name="Damon W."/>
            <person name="Desjardin D."/>
            <person name="Finy P."/>
            <person name="Geml J."/>
            <person name="Haridas S."/>
            <person name="Hughes K."/>
            <person name="Justo A."/>
            <person name="Karasinski D."/>
            <person name="Kautmanova I."/>
            <person name="Kiss B."/>
            <person name="Kocsube S."/>
            <person name="Kotiranta H."/>
            <person name="LaButti K.M."/>
            <person name="Lechner B.E."/>
            <person name="Liimatainen K."/>
            <person name="Lipzen A."/>
            <person name="Lukacs Z."/>
            <person name="Mihaltcheva S."/>
            <person name="Morgado L.N."/>
            <person name="Niskanen T."/>
            <person name="Noordeloos M.E."/>
            <person name="Ohm R.A."/>
            <person name="Ortiz-Santana B."/>
            <person name="Ovrebo C."/>
            <person name="Racz N."/>
            <person name="Riley R."/>
            <person name="Savchenko A."/>
            <person name="Shiryaev A."/>
            <person name="Soop K."/>
            <person name="Spirin V."/>
            <person name="Szebenyi C."/>
            <person name="Tomsovsky M."/>
            <person name="Tulloss R.E."/>
            <person name="Uehling J."/>
            <person name="Grigoriev I.V."/>
            <person name="Vagvolgyi C."/>
            <person name="Papp T."/>
            <person name="Martin F.M."/>
            <person name="Miettinen O."/>
            <person name="Hibbett D.S."/>
            <person name="Nagy L.G."/>
        </authorList>
    </citation>
    <scope>NUCLEOTIDE SEQUENCE [LARGE SCALE GENOMIC DNA]</scope>
    <source>
        <strain evidence="2 3">FP101781</strain>
    </source>
</reference>
<dbReference type="Pfam" id="PF18759">
    <property type="entry name" value="Plavaka"/>
    <property type="match status" value="1"/>
</dbReference>
<evidence type="ECO:0000313" key="3">
    <source>
        <dbReference type="Proteomes" id="UP000298030"/>
    </source>
</evidence>
<feature type="compositionally biased region" description="Polar residues" evidence="1">
    <location>
        <begin position="1"/>
        <end position="23"/>
    </location>
</feature>
<evidence type="ECO:0000313" key="2">
    <source>
        <dbReference type="EMBL" id="TEB18464.1"/>
    </source>
</evidence>
<organism evidence="2 3">
    <name type="scientific">Coprinellus micaceus</name>
    <name type="common">Glistening ink-cap mushroom</name>
    <name type="synonym">Coprinus micaceus</name>
    <dbReference type="NCBI Taxonomy" id="71717"/>
    <lineage>
        <taxon>Eukaryota</taxon>
        <taxon>Fungi</taxon>
        <taxon>Dikarya</taxon>
        <taxon>Basidiomycota</taxon>
        <taxon>Agaricomycotina</taxon>
        <taxon>Agaricomycetes</taxon>
        <taxon>Agaricomycetidae</taxon>
        <taxon>Agaricales</taxon>
        <taxon>Agaricineae</taxon>
        <taxon>Psathyrellaceae</taxon>
        <taxon>Coprinellus</taxon>
    </lineage>
</organism>
<feature type="compositionally biased region" description="Basic residues" evidence="1">
    <location>
        <begin position="652"/>
        <end position="661"/>
    </location>
</feature>
<dbReference type="InterPro" id="IPR041078">
    <property type="entry name" value="Plavaka"/>
</dbReference>
<dbReference type="OrthoDB" id="3208495at2759"/>
<accession>A0A4Y7SAB7</accession>
<keyword evidence="3" id="KW-1185">Reference proteome</keyword>
<feature type="compositionally biased region" description="Basic and acidic residues" evidence="1">
    <location>
        <begin position="48"/>
        <end position="60"/>
    </location>
</feature>
<dbReference type="EMBL" id="QPFP01000250">
    <property type="protein sequence ID" value="TEB18464.1"/>
    <property type="molecule type" value="Genomic_DNA"/>
</dbReference>
<dbReference type="STRING" id="71717.A0A4Y7SAB7"/>
<proteinExistence type="predicted"/>
<feature type="region of interest" description="Disordered" evidence="1">
    <location>
        <begin position="1"/>
        <end position="91"/>
    </location>
</feature>
<comment type="caution">
    <text evidence="2">The sequence shown here is derived from an EMBL/GenBank/DDBJ whole genome shotgun (WGS) entry which is preliminary data.</text>
</comment>
<name>A0A4Y7SAB7_COPMI</name>
<dbReference type="Proteomes" id="UP000298030">
    <property type="component" value="Unassembled WGS sequence"/>
</dbReference>
<gene>
    <name evidence="2" type="ORF">FA13DRAFT_1648714</name>
</gene>
<protein>
    <submittedName>
        <fullName evidence="2">Uncharacterized protein</fullName>
    </submittedName>
</protein>